<organism evidence="1">
    <name type="scientific">hydrothermal vent metagenome</name>
    <dbReference type="NCBI Taxonomy" id="652676"/>
    <lineage>
        <taxon>unclassified sequences</taxon>
        <taxon>metagenomes</taxon>
        <taxon>ecological metagenomes</taxon>
    </lineage>
</organism>
<proteinExistence type="predicted"/>
<dbReference type="AlphaFoldDB" id="A0A1W1BPP5"/>
<gene>
    <name evidence="1" type="ORF">MNB_SM-7-278</name>
</gene>
<protein>
    <recommendedName>
        <fullName evidence="2">CopG family transcriptional regulator</fullName>
    </recommendedName>
</protein>
<dbReference type="EMBL" id="FPHB01000034">
    <property type="protein sequence ID" value="SFV55494.1"/>
    <property type="molecule type" value="Genomic_DNA"/>
</dbReference>
<evidence type="ECO:0000313" key="1">
    <source>
        <dbReference type="EMBL" id="SFV55494.1"/>
    </source>
</evidence>
<name>A0A1W1BPP5_9ZZZZ</name>
<sequence>MKLDFMLDPQTIEALLEYSELLKRPADLIIKEALEDYFAKVEKELLEKAMADENAITNLSYEEFWEGVDIE</sequence>
<evidence type="ECO:0008006" key="2">
    <source>
        <dbReference type="Google" id="ProtNLM"/>
    </source>
</evidence>
<reference evidence="1" key="1">
    <citation type="submission" date="2016-10" db="EMBL/GenBank/DDBJ databases">
        <authorList>
            <person name="de Groot N.N."/>
        </authorList>
    </citation>
    <scope>NUCLEOTIDE SEQUENCE</scope>
</reference>
<accession>A0A1W1BPP5</accession>